<evidence type="ECO:0000313" key="1">
    <source>
        <dbReference type="EMBL" id="CAG2061893.1"/>
    </source>
</evidence>
<dbReference type="Proteomes" id="UP001153148">
    <property type="component" value="Unassembled WGS sequence"/>
</dbReference>
<name>A0ABN7P255_TIMPD</name>
<protein>
    <submittedName>
        <fullName evidence="1">Uncharacterized protein</fullName>
    </submittedName>
</protein>
<comment type="caution">
    <text evidence="1">The sequence shown here is derived from an EMBL/GenBank/DDBJ whole genome shotgun (WGS) entry which is preliminary data.</text>
</comment>
<gene>
    <name evidence="1" type="ORF">TPAB3V08_LOCUS8846</name>
</gene>
<dbReference type="EMBL" id="CAJPIN010017697">
    <property type="protein sequence ID" value="CAG2061893.1"/>
    <property type="molecule type" value="Genomic_DNA"/>
</dbReference>
<organism evidence="1 2">
    <name type="scientific">Timema podura</name>
    <name type="common">Walking stick</name>
    <dbReference type="NCBI Taxonomy" id="61482"/>
    <lineage>
        <taxon>Eukaryota</taxon>
        <taxon>Metazoa</taxon>
        <taxon>Ecdysozoa</taxon>
        <taxon>Arthropoda</taxon>
        <taxon>Hexapoda</taxon>
        <taxon>Insecta</taxon>
        <taxon>Pterygota</taxon>
        <taxon>Neoptera</taxon>
        <taxon>Polyneoptera</taxon>
        <taxon>Phasmatodea</taxon>
        <taxon>Timematodea</taxon>
        <taxon>Timematoidea</taxon>
        <taxon>Timematidae</taxon>
        <taxon>Timema</taxon>
    </lineage>
</organism>
<keyword evidence="2" id="KW-1185">Reference proteome</keyword>
<reference evidence="1" key="1">
    <citation type="submission" date="2021-03" db="EMBL/GenBank/DDBJ databases">
        <authorList>
            <person name="Tran Van P."/>
        </authorList>
    </citation>
    <scope>NUCLEOTIDE SEQUENCE</scope>
</reference>
<evidence type="ECO:0000313" key="2">
    <source>
        <dbReference type="Proteomes" id="UP001153148"/>
    </source>
</evidence>
<accession>A0ABN7P255</accession>
<sequence length="108" mass="12083">MAGLDNPVANRHKERIGLFYLNNFYSSITKWTVFTFQDPCGGIHSSGRASFCLLRVDSCSLAVIGLSAVTRSEQDVAYVTAGQYRIYHVEELTFRSAAFKDVTLKQKP</sequence>
<proteinExistence type="predicted"/>